<dbReference type="RefSeq" id="WP_076482120.1">
    <property type="nucleotide sequence ID" value="NZ_FTNT01000011.1"/>
</dbReference>
<sequence length="245" mass="26423">MTRGDRSHPDRPRGARATGLHDTVTNTFGRRIVSGELAAGTVLTLESIQESAGVSLGVAREAARVLTSMGLTTARRRVGLTVQPRSSWNVFDPMLIRWRMDSGDQVEQLLSMSDLRRGIEPAAAALAAQRASPEDCSALSAAALDMIVFGREGDLEKYLQADIRFHRTILAATGNEMYRALGPIVAEVLAGRTHHGMMPADPNPLAIAMHEEVATAIRLGDSATAEATMRRIITEAADAVAHEFR</sequence>
<dbReference type="SUPFAM" id="SSF48008">
    <property type="entry name" value="GntR ligand-binding domain-like"/>
    <property type="match status" value="1"/>
</dbReference>
<feature type="domain" description="HTH gntR-type" evidence="5">
    <location>
        <begin position="18"/>
        <end position="85"/>
    </location>
</feature>
<evidence type="ECO:0000313" key="7">
    <source>
        <dbReference type="Proteomes" id="UP000186218"/>
    </source>
</evidence>
<dbReference type="GO" id="GO:0003677">
    <property type="term" value="F:DNA binding"/>
    <property type="evidence" value="ECO:0007669"/>
    <property type="project" value="UniProtKB-KW"/>
</dbReference>
<proteinExistence type="predicted"/>
<dbReference type="Gene3D" id="1.20.120.530">
    <property type="entry name" value="GntR ligand-binding domain-like"/>
    <property type="match status" value="1"/>
</dbReference>
<dbReference type="SUPFAM" id="SSF46785">
    <property type="entry name" value="Winged helix' DNA-binding domain"/>
    <property type="match status" value="1"/>
</dbReference>
<evidence type="ECO:0000259" key="5">
    <source>
        <dbReference type="PROSITE" id="PS50949"/>
    </source>
</evidence>
<dbReference type="STRING" id="1344003.SAMN05445060_3373"/>
<dbReference type="GO" id="GO:0003700">
    <property type="term" value="F:DNA-binding transcription factor activity"/>
    <property type="evidence" value="ECO:0007669"/>
    <property type="project" value="InterPro"/>
</dbReference>
<evidence type="ECO:0000256" key="2">
    <source>
        <dbReference type="ARBA" id="ARBA00023125"/>
    </source>
</evidence>
<dbReference type="Pfam" id="PF07729">
    <property type="entry name" value="FCD"/>
    <property type="match status" value="1"/>
</dbReference>
<evidence type="ECO:0000256" key="1">
    <source>
        <dbReference type="ARBA" id="ARBA00023015"/>
    </source>
</evidence>
<keyword evidence="2" id="KW-0238">DNA-binding</keyword>
<keyword evidence="7" id="KW-1185">Reference proteome</keyword>
<dbReference type="AlphaFoldDB" id="A0A1N7H1I7"/>
<dbReference type="PANTHER" id="PTHR43537">
    <property type="entry name" value="TRANSCRIPTIONAL REGULATOR, GNTR FAMILY"/>
    <property type="match status" value="1"/>
</dbReference>
<accession>A0A1N7H1I7</accession>
<dbReference type="InterPro" id="IPR036390">
    <property type="entry name" value="WH_DNA-bd_sf"/>
</dbReference>
<dbReference type="PROSITE" id="PS50949">
    <property type="entry name" value="HTH_GNTR"/>
    <property type="match status" value="1"/>
</dbReference>
<dbReference type="EMBL" id="FTNT01000011">
    <property type="protein sequence ID" value="SIS18717.1"/>
    <property type="molecule type" value="Genomic_DNA"/>
</dbReference>
<evidence type="ECO:0000313" key="6">
    <source>
        <dbReference type="EMBL" id="SIS18717.1"/>
    </source>
</evidence>
<reference evidence="6 7" key="1">
    <citation type="submission" date="2017-01" db="EMBL/GenBank/DDBJ databases">
        <authorList>
            <person name="Mah S.A."/>
            <person name="Swanson W.J."/>
            <person name="Moy G.W."/>
            <person name="Vacquier V.D."/>
        </authorList>
    </citation>
    <scope>NUCLEOTIDE SEQUENCE [LARGE SCALE GENOMIC DNA]</scope>
    <source>
        <strain evidence="6 7">CPCC 203464</strain>
    </source>
</reference>
<dbReference type="Proteomes" id="UP000186218">
    <property type="component" value="Unassembled WGS sequence"/>
</dbReference>
<feature type="compositionally biased region" description="Basic and acidic residues" evidence="4">
    <location>
        <begin position="1"/>
        <end position="13"/>
    </location>
</feature>
<keyword evidence="3" id="KW-0804">Transcription</keyword>
<gene>
    <name evidence="6" type="ORF">SAMN05445060_3373</name>
</gene>
<dbReference type="InterPro" id="IPR000524">
    <property type="entry name" value="Tscrpt_reg_HTH_GntR"/>
</dbReference>
<dbReference type="PANTHER" id="PTHR43537:SF44">
    <property type="entry name" value="GNTR FAMILY REGULATORY PROTEIN"/>
    <property type="match status" value="1"/>
</dbReference>
<protein>
    <submittedName>
        <fullName evidence="6">Transcriptional regulator, GntR family</fullName>
    </submittedName>
</protein>
<evidence type="ECO:0000256" key="3">
    <source>
        <dbReference type="ARBA" id="ARBA00023163"/>
    </source>
</evidence>
<dbReference type="Pfam" id="PF00392">
    <property type="entry name" value="GntR"/>
    <property type="match status" value="1"/>
</dbReference>
<dbReference type="OrthoDB" id="4164516at2"/>
<organism evidence="6 7">
    <name type="scientific">Williamsia sterculiae</name>
    <dbReference type="NCBI Taxonomy" id="1344003"/>
    <lineage>
        <taxon>Bacteria</taxon>
        <taxon>Bacillati</taxon>
        <taxon>Actinomycetota</taxon>
        <taxon>Actinomycetes</taxon>
        <taxon>Mycobacteriales</taxon>
        <taxon>Nocardiaceae</taxon>
        <taxon>Williamsia</taxon>
    </lineage>
</organism>
<name>A0A1N7H1I7_9NOCA</name>
<dbReference type="InterPro" id="IPR008920">
    <property type="entry name" value="TF_FadR/GntR_C"/>
</dbReference>
<dbReference type="Gene3D" id="1.10.10.10">
    <property type="entry name" value="Winged helix-like DNA-binding domain superfamily/Winged helix DNA-binding domain"/>
    <property type="match status" value="1"/>
</dbReference>
<feature type="region of interest" description="Disordered" evidence="4">
    <location>
        <begin position="1"/>
        <end position="20"/>
    </location>
</feature>
<evidence type="ECO:0000256" key="4">
    <source>
        <dbReference type="SAM" id="MobiDB-lite"/>
    </source>
</evidence>
<dbReference type="SMART" id="SM00895">
    <property type="entry name" value="FCD"/>
    <property type="match status" value="1"/>
</dbReference>
<keyword evidence="1" id="KW-0805">Transcription regulation</keyword>
<dbReference type="InterPro" id="IPR011711">
    <property type="entry name" value="GntR_C"/>
</dbReference>
<dbReference type="InterPro" id="IPR036388">
    <property type="entry name" value="WH-like_DNA-bd_sf"/>
</dbReference>